<dbReference type="AlphaFoldDB" id="A8DVK3"/>
<gene>
    <name evidence="4" type="ORF">NEMVEDRAFT_v1g225732</name>
</gene>
<evidence type="ECO:0000256" key="2">
    <source>
        <dbReference type="SAM" id="MobiDB-lite"/>
    </source>
</evidence>
<accession>A8DVK3</accession>
<keyword evidence="5" id="KW-1185">Reference proteome</keyword>
<keyword evidence="1" id="KW-0863">Zinc-finger</keyword>
<sequence>MACNISHRIEPIPEALKTCKAIMKVFNFICGKGGEVEVSELTSPPSPLQGLSSICLDMWLKWRNKEAENNENFVFVYWNGNRSVRVILKTYLCVSYEQGFCKSGNSCTRWHICKGFLEGSCTGTHCDKSHDFLDKDNRHKAECLKVDRLPNVVIKKLVLKSLPSLCESYIRGEICHDCLSVHLCPAFLAGECVSQHLHKSKNWYFAHNIKSFKNTFVYNTFQFPSKLTINQIKCNLIVPLELQGKKCPGEMSEEASATTDTESIKSKKSGDLTSSKVNQQ</sequence>
<feature type="non-terminal residue" evidence="4">
    <location>
        <position position="280"/>
    </location>
</feature>
<dbReference type="EMBL" id="DS478310">
    <property type="protein sequence ID" value="EDO25756.1"/>
    <property type="molecule type" value="Genomic_DNA"/>
</dbReference>
<dbReference type="Proteomes" id="UP000001593">
    <property type="component" value="Unassembled WGS sequence"/>
</dbReference>
<dbReference type="KEGG" id="nve:5496035"/>
<evidence type="ECO:0000259" key="3">
    <source>
        <dbReference type="PROSITE" id="PS50103"/>
    </source>
</evidence>
<evidence type="ECO:0000313" key="5">
    <source>
        <dbReference type="Proteomes" id="UP000001593"/>
    </source>
</evidence>
<dbReference type="GO" id="GO:0008270">
    <property type="term" value="F:zinc ion binding"/>
    <property type="evidence" value="ECO:0007669"/>
    <property type="project" value="UniProtKB-KW"/>
</dbReference>
<dbReference type="PROSITE" id="PS50103">
    <property type="entry name" value="ZF_C3H1"/>
    <property type="match status" value="1"/>
</dbReference>
<protein>
    <recommendedName>
        <fullName evidence="3">C3H1-type domain-containing protein</fullName>
    </recommendedName>
</protein>
<evidence type="ECO:0000313" key="4">
    <source>
        <dbReference type="EMBL" id="EDO25756.1"/>
    </source>
</evidence>
<dbReference type="InParanoid" id="A8DVK3"/>
<reference evidence="4 5" key="1">
    <citation type="journal article" date="2007" name="Science">
        <title>Sea anemone genome reveals ancestral eumetazoan gene repertoire and genomic organization.</title>
        <authorList>
            <person name="Putnam N.H."/>
            <person name="Srivastava M."/>
            <person name="Hellsten U."/>
            <person name="Dirks B."/>
            <person name="Chapman J."/>
            <person name="Salamov A."/>
            <person name="Terry A."/>
            <person name="Shapiro H."/>
            <person name="Lindquist E."/>
            <person name="Kapitonov V.V."/>
            <person name="Jurka J."/>
            <person name="Genikhovich G."/>
            <person name="Grigoriev I.V."/>
            <person name="Lucas S.M."/>
            <person name="Steele R.E."/>
            <person name="Finnerty J.R."/>
            <person name="Technau U."/>
            <person name="Martindale M.Q."/>
            <person name="Rokhsar D.S."/>
        </authorList>
    </citation>
    <scope>NUCLEOTIDE SEQUENCE [LARGE SCALE GENOMIC DNA]</scope>
    <source>
        <strain evidence="5">CH2 X CH6</strain>
    </source>
</reference>
<dbReference type="HOGENOM" id="CLU_995963_0_0_1"/>
<dbReference type="PhylomeDB" id="A8DVK3"/>
<evidence type="ECO:0000256" key="1">
    <source>
        <dbReference type="PROSITE-ProRule" id="PRU00723"/>
    </source>
</evidence>
<feature type="domain" description="C3H1-type" evidence="3">
    <location>
        <begin position="87"/>
        <end position="114"/>
    </location>
</feature>
<dbReference type="InterPro" id="IPR000571">
    <property type="entry name" value="Znf_CCCH"/>
</dbReference>
<feature type="compositionally biased region" description="Polar residues" evidence="2">
    <location>
        <begin position="271"/>
        <end position="280"/>
    </location>
</feature>
<feature type="region of interest" description="Disordered" evidence="2">
    <location>
        <begin position="249"/>
        <end position="280"/>
    </location>
</feature>
<feature type="zinc finger region" description="C3H1-type" evidence="1">
    <location>
        <begin position="87"/>
        <end position="114"/>
    </location>
</feature>
<keyword evidence="1" id="KW-0862">Zinc</keyword>
<proteinExistence type="predicted"/>
<keyword evidence="1" id="KW-0479">Metal-binding</keyword>
<name>A8DVK3_NEMVE</name>
<organism evidence="4 5">
    <name type="scientific">Nematostella vectensis</name>
    <name type="common">Starlet sea anemone</name>
    <dbReference type="NCBI Taxonomy" id="45351"/>
    <lineage>
        <taxon>Eukaryota</taxon>
        <taxon>Metazoa</taxon>
        <taxon>Cnidaria</taxon>
        <taxon>Anthozoa</taxon>
        <taxon>Hexacorallia</taxon>
        <taxon>Actiniaria</taxon>
        <taxon>Edwardsiidae</taxon>
        <taxon>Nematostella</taxon>
    </lineage>
</organism>